<keyword evidence="3" id="KW-1185">Reference proteome</keyword>
<evidence type="ECO:0000313" key="3">
    <source>
        <dbReference type="Proteomes" id="UP000184278"/>
    </source>
</evidence>
<feature type="region of interest" description="Disordered" evidence="1">
    <location>
        <begin position="77"/>
        <end position="165"/>
    </location>
</feature>
<dbReference type="OrthoDB" id="359707at2"/>
<evidence type="ECO:0000256" key="1">
    <source>
        <dbReference type="SAM" id="MobiDB-lite"/>
    </source>
</evidence>
<proteinExistence type="predicted"/>
<protein>
    <submittedName>
        <fullName evidence="2">Uncharacterized protein</fullName>
    </submittedName>
</protein>
<accession>A0A1M5U532</accession>
<feature type="compositionally biased region" description="Low complexity" evidence="1">
    <location>
        <begin position="93"/>
        <end position="133"/>
    </location>
</feature>
<name>A0A1M5U532_BUTFI</name>
<reference evidence="3" key="1">
    <citation type="submission" date="2016-11" db="EMBL/GenBank/DDBJ databases">
        <authorList>
            <person name="Varghese N."/>
            <person name="Submissions S."/>
        </authorList>
    </citation>
    <scope>NUCLEOTIDE SEQUENCE [LARGE SCALE GENOMIC DNA]</scope>
    <source>
        <strain evidence="3">DSM 3071</strain>
    </source>
</reference>
<sequence>MKNYRFVKGNSCKDGTDYSGLCNKNAIGINRKWNKIFAIFVCTSIMALTGCSDISPSRPNTLAPTVDDVLQQGMANEDQNNASGQDSSALDFSSQNTTNQNSSAQSNNGQNSSMTGNDQNSSSQNSASQASNSTGSGRQSGVNDGAPEPDPISESDLTNSSTDGIDIDLTTLSATVVYSEVYDMMFYPENYVGKTVKMDGMFTYYYDEANDKYYFACIIMDATACCSQGIEFEPSEDFTYPDDFPEDGGDICVVGVFDTYEEDGFTYCTLRNAEIV</sequence>
<organism evidence="2 3">
    <name type="scientific">Butyrivibrio fibrisolvens DSM 3071</name>
    <dbReference type="NCBI Taxonomy" id="1121131"/>
    <lineage>
        <taxon>Bacteria</taxon>
        <taxon>Bacillati</taxon>
        <taxon>Bacillota</taxon>
        <taxon>Clostridia</taxon>
        <taxon>Lachnospirales</taxon>
        <taxon>Lachnospiraceae</taxon>
        <taxon>Butyrivibrio</taxon>
    </lineage>
</organism>
<dbReference type="STRING" id="1121131.SAMN02745229_00723"/>
<dbReference type="Proteomes" id="UP000184278">
    <property type="component" value="Unassembled WGS sequence"/>
</dbReference>
<feature type="compositionally biased region" description="Polar residues" evidence="1">
    <location>
        <begin position="77"/>
        <end position="92"/>
    </location>
</feature>
<dbReference type="GeneID" id="89510650"/>
<gene>
    <name evidence="2" type="ORF">SAMN02745229_00723</name>
</gene>
<dbReference type="EMBL" id="FQXK01000005">
    <property type="protein sequence ID" value="SHH58132.1"/>
    <property type="molecule type" value="Genomic_DNA"/>
</dbReference>
<dbReference type="RefSeq" id="WP_073385580.1">
    <property type="nucleotide sequence ID" value="NZ_FQXK01000005.1"/>
</dbReference>
<dbReference type="AlphaFoldDB" id="A0A1M5U532"/>
<evidence type="ECO:0000313" key="2">
    <source>
        <dbReference type="EMBL" id="SHH58132.1"/>
    </source>
</evidence>